<dbReference type="Proteomes" id="UP001164539">
    <property type="component" value="Chromosome 11"/>
</dbReference>
<accession>A0ACC1X491</accession>
<name>A0ACC1X491_MELAZ</name>
<dbReference type="EMBL" id="CM051404">
    <property type="protein sequence ID" value="KAJ4706127.1"/>
    <property type="molecule type" value="Genomic_DNA"/>
</dbReference>
<keyword evidence="1" id="KW-0378">Hydrolase</keyword>
<keyword evidence="2" id="KW-1185">Reference proteome</keyword>
<organism evidence="1 2">
    <name type="scientific">Melia azedarach</name>
    <name type="common">Chinaberry tree</name>
    <dbReference type="NCBI Taxonomy" id="155640"/>
    <lineage>
        <taxon>Eukaryota</taxon>
        <taxon>Viridiplantae</taxon>
        <taxon>Streptophyta</taxon>
        <taxon>Embryophyta</taxon>
        <taxon>Tracheophyta</taxon>
        <taxon>Spermatophyta</taxon>
        <taxon>Magnoliopsida</taxon>
        <taxon>eudicotyledons</taxon>
        <taxon>Gunneridae</taxon>
        <taxon>Pentapetalae</taxon>
        <taxon>rosids</taxon>
        <taxon>malvids</taxon>
        <taxon>Sapindales</taxon>
        <taxon>Meliaceae</taxon>
        <taxon>Melia</taxon>
    </lineage>
</organism>
<proteinExistence type="predicted"/>
<comment type="caution">
    <text evidence="1">The sequence shown here is derived from an EMBL/GenBank/DDBJ whole genome shotgun (WGS) entry which is preliminary data.</text>
</comment>
<sequence>MSSDSTTDSYKDPPFILNADGTITRNYSLLPTTPATPDPNQLDTIAFSKDVPINPSKNTWARIFVPRQAPDLSSSTKLPLIVYFHGGGFVILSAATKMYHDLCSDIAVKAPAVVVSVDYRLAPEHRLPAAYDDGTEVLHWIKKTQDDWLRKYVDFSRCFLMGDSAGGNIAYHVGLRAASETDNLLPLKIRGLLLNQPYFGGVKCTESEFRMMNDTGLPLHYNHLMWELSLPLGVDRDHEYCNSKVGGGSKLLDQVKLLGWKIMVIGGFGDPLVDRQIELLKMMEQKGIKLESHFDGRGHRIEDFLDPAKLKALHDYVKNFVSSSPA</sequence>
<protein>
    <submittedName>
        <fullName evidence="1">Alpha/beta hydrolase-3</fullName>
    </submittedName>
</protein>
<evidence type="ECO:0000313" key="1">
    <source>
        <dbReference type="EMBL" id="KAJ4706127.1"/>
    </source>
</evidence>
<reference evidence="1 2" key="1">
    <citation type="journal article" date="2023" name="Science">
        <title>Complex scaffold remodeling in plant triterpene biosynthesis.</title>
        <authorList>
            <person name="De La Pena R."/>
            <person name="Hodgson H."/>
            <person name="Liu J.C."/>
            <person name="Stephenson M.J."/>
            <person name="Martin A.C."/>
            <person name="Owen C."/>
            <person name="Harkess A."/>
            <person name="Leebens-Mack J."/>
            <person name="Jimenez L.E."/>
            <person name="Osbourn A."/>
            <person name="Sattely E.S."/>
        </authorList>
    </citation>
    <scope>NUCLEOTIDE SEQUENCE [LARGE SCALE GENOMIC DNA]</scope>
    <source>
        <strain evidence="2">cv. JPN11</strain>
        <tissue evidence="1">Leaf</tissue>
    </source>
</reference>
<gene>
    <name evidence="1" type="ORF">OWV82_019817</name>
</gene>
<evidence type="ECO:0000313" key="2">
    <source>
        <dbReference type="Proteomes" id="UP001164539"/>
    </source>
</evidence>